<dbReference type="AlphaFoldDB" id="A0A1H3F1Z2"/>
<sequence length="241" mass="26804">MHIKKVVLTTILLVFIITLSIGQQTDSISKKSFWKKSIVPASLLGVGVLLNNSKFEKKLHKDVMSFVGNDFKTSVDDYILFAPIVQMYTADLLGVKSKNHWFDQSKYLFISNVISSGITNRLKVATAKIRPDGTPKAFPSGHTTIAFTNAAVLHQEFKDSSPILAYSGYAFATATGGLRMANNKHWVSDVLAAAGISILVTELVYLIKPLKNFNPFKKTKHLSFYPNYNKGSYGFYASYNF</sequence>
<keyword evidence="1" id="KW-0472">Membrane</keyword>
<dbReference type="RefSeq" id="WP_090125309.1">
    <property type="nucleotide sequence ID" value="NZ_FNNJ01000010.1"/>
</dbReference>
<dbReference type="STRING" id="762486.SAMN05444411_11091"/>
<reference evidence="3 4" key="1">
    <citation type="submission" date="2016-10" db="EMBL/GenBank/DDBJ databases">
        <authorList>
            <person name="de Groot N.N."/>
        </authorList>
    </citation>
    <scope>NUCLEOTIDE SEQUENCE [LARGE SCALE GENOMIC DNA]</scope>
    <source>
        <strain evidence="3 4">DSM 24956</strain>
    </source>
</reference>
<evidence type="ECO:0000313" key="4">
    <source>
        <dbReference type="Proteomes" id="UP000199595"/>
    </source>
</evidence>
<accession>A0A1H3F1Z2</accession>
<dbReference type="SUPFAM" id="SSF48317">
    <property type="entry name" value="Acid phosphatase/Vanadium-dependent haloperoxidase"/>
    <property type="match status" value="1"/>
</dbReference>
<keyword evidence="4" id="KW-1185">Reference proteome</keyword>
<dbReference type="Gene3D" id="1.20.144.10">
    <property type="entry name" value="Phosphatidic acid phosphatase type 2/haloperoxidase"/>
    <property type="match status" value="1"/>
</dbReference>
<dbReference type="InterPro" id="IPR036938">
    <property type="entry name" value="PAP2/HPO_sf"/>
</dbReference>
<feature type="transmembrane region" description="Helical" evidence="1">
    <location>
        <begin position="32"/>
        <end position="51"/>
    </location>
</feature>
<name>A0A1H3F1Z2_9FLAO</name>
<dbReference type="Pfam" id="PF01569">
    <property type="entry name" value="PAP2"/>
    <property type="match status" value="1"/>
</dbReference>
<dbReference type="SMART" id="SM00014">
    <property type="entry name" value="acidPPc"/>
    <property type="match status" value="1"/>
</dbReference>
<proteinExistence type="predicted"/>
<keyword evidence="1" id="KW-1133">Transmembrane helix</keyword>
<gene>
    <name evidence="3" type="ORF">SAMN05444411_11091</name>
</gene>
<evidence type="ECO:0000259" key="2">
    <source>
        <dbReference type="SMART" id="SM00014"/>
    </source>
</evidence>
<feature type="transmembrane region" description="Helical" evidence="1">
    <location>
        <begin position="186"/>
        <end position="207"/>
    </location>
</feature>
<keyword evidence="1" id="KW-0812">Transmembrane</keyword>
<feature type="domain" description="Phosphatidic acid phosphatase type 2/haloperoxidase" evidence="2">
    <location>
        <begin position="106"/>
        <end position="205"/>
    </location>
</feature>
<organism evidence="3 4">
    <name type="scientific">Lutibacter oricola</name>
    <dbReference type="NCBI Taxonomy" id="762486"/>
    <lineage>
        <taxon>Bacteria</taxon>
        <taxon>Pseudomonadati</taxon>
        <taxon>Bacteroidota</taxon>
        <taxon>Flavobacteriia</taxon>
        <taxon>Flavobacteriales</taxon>
        <taxon>Flavobacteriaceae</taxon>
        <taxon>Lutibacter</taxon>
    </lineage>
</organism>
<evidence type="ECO:0000256" key="1">
    <source>
        <dbReference type="SAM" id="Phobius"/>
    </source>
</evidence>
<protein>
    <submittedName>
        <fullName evidence="3">PAP2 superfamily protein</fullName>
    </submittedName>
</protein>
<evidence type="ECO:0000313" key="3">
    <source>
        <dbReference type="EMBL" id="SDX84885.1"/>
    </source>
</evidence>
<dbReference type="Proteomes" id="UP000199595">
    <property type="component" value="Unassembled WGS sequence"/>
</dbReference>
<dbReference type="EMBL" id="FNNJ01000010">
    <property type="protein sequence ID" value="SDX84885.1"/>
    <property type="molecule type" value="Genomic_DNA"/>
</dbReference>
<dbReference type="InterPro" id="IPR000326">
    <property type="entry name" value="PAP2/HPO"/>
</dbReference>
<dbReference type="OrthoDB" id="9773582at2"/>
<dbReference type="CDD" id="cd03394">
    <property type="entry name" value="PAP2_like_5"/>
    <property type="match status" value="1"/>
</dbReference>